<evidence type="ECO:0000313" key="16">
    <source>
        <dbReference type="Proteomes" id="UP000322294"/>
    </source>
</evidence>
<evidence type="ECO:0000256" key="2">
    <source>
        <dbReference type="ARBA" id="ARBA00022475"/>
    </source>
</evidence>
<gene>
    <name evidence="15" type="ORF">LZ11_01747</name>
</gene>
<accession>A0A5S5APX9</accession>
<reference evidence="15 16" key="1">
    <citation type="submission" date="2019-07" db="EMBL/GenBank/DDBJ databases">
        <title>Genomic Encyclopedia of Type Strains, Phase I: the one thousand microbial genomes (KMG-I) project.</title>
        <authorList>
            <person name="Kyrpides N."/>
        </authorList>
    </citation>
    <scope>NUCLEOTIDE SEQUENCE [LARGE SCALE GENOMIC DNA]</scope>
    <source>
        <strain evidence="15 16">DSM 16647</strain>
    </source>
</reference>
<dbReference type="InterPro" id="IPR001915">
    <property type="entry name" value="Peptidase_M48"/>
</dbReference>
<evidence type="ECO:0000256" key="1">
    <source>
        <dbReference type="ARBA" id="ARBA00004651"/>
    </source>
</evidence>
<dbReference type="OrthoDB" id="15218at2"/>
<evidence type="ECO:0000256" key="11">
    <source>
        <dbReference type="RuleBase" id="RU003983"/>
    </source>
</evidence>
<sequence length="314" mass="35136">MINVSALRHEKERVYLAICMIVGGLVWLALIWVAWALLILVALVSWGVGQYFKAFIYGNAVRVSQEQFREIDQIVKELARELNLFRVPDVFVLSGQGAPNALAIRFLTGRYILLSGEVVDLSLKRDAYAELRMIIGHELAHHALGHISIWRNFLLLPARIIPFLGAAYSRACELSADRVGMVLARDCKAARRALLALTVGSEALAAKLDPQAFIEQEKYVPPIMGFIYELFASHPRMTVRIIQLKKYEEQSLLLRRTPAATLLEEAARESERSVQEAVEYIREIAVAGQTPCCSSCGQQVLLGNRFCPNCGQKL</sequence>
<evidence type="ECO:0000259" key="13">
    <source>
        <dbReference type="Pfam" id="PF01435"/>
    </source>
</evidence>
<dbReference type="GO" id="GO:0005886">
    <property type="term" value="C:plasma membrane"/>
    <property type="evidence" value="ECO:0007669"/>
    <property type="project" value="UniProtKB-SubCell"/>
</dbReference>
<dbReference type="GO" id="GO:0046872">
    <property type="term" value="F:metal ion binding"/>
    <property type="evidence" value="ECO:0007669"/>
    <property type="project" value="UniProtKB-KW"/>
</dbReference>
<evidence type="ECO:0000256" key="7">
    <source>
        <dbReference type="ARBA" id="ARBA00022833"/>
    </source>
</evidence>
<dbReference type="AlphaFoldDB" id="A0A5S5APX9"/>
<evidence type="ECO:0000256" key="3">
    <source>
        <dbReference type="ARBA" id="ARBA00022670"/>
    </source>
</evidence>
<evidence type="ECO:0000256" key="12">
    <source>
        <dbReference type="SAM" id="Phobius"/>
    </source>
</evidence>
<comment type="similarity">
    <text evidence="11">Belongs to the peptidase M48 family.</text>
</comment>
<evidence type="ECO:0000256" key="6">
    <source>
        <dbReference type="ARBA" id="ARBA00022801"/>
    </source>
</evidence>
<keyword evidence="6 11" id="KW-0378">Hydrolase</keyword>
<keyword evidence="8 12" id="KW-1133">Transmembrane helix</keyword>
<feature type="domain" description="Zinc-ribbon" evidence="14">
    <location>
        <begin position="293"/>
        <end position="314"/>
    </location>
</feature>
<dbReference type="PANTHER" id="PTHR43221:SF1">
    <property type="entry name" value="PROTEASE HTPX"/>
    <property type="match status" value="1"/>
</dbReference>
<name>A0A5S5APX9_9FIRM</name>
<keyword evidence="10 12" id="KW-0472">Membrane</keyword>
<dbReference type="RefSeq" id="WP_148867470.1">
    <property type="nucleotide sequence ID" value="NZ_VNHO01000019.1"/>
</dbReference>
<keyword evidence="9 11" id="KW-0482">Metalloprotease</keyword>
<keyword evidence="2" id="KW-1003">Cell membrane</keyword>
<keyword evidence="4 12" id="KW-0812">Transmembrane</keyword>
<dbReference type="Pfam" id="PF01435">
    <property type="entry name" value="Peptidase_M48"/>
    <property type="match status" value="2"/>
</dbReference>
<dbReference type="Proteomes" id="UP000322294">
    <property type="component" value="Unassembled WGS sequence"/>
</dbReference>
<keyword evidence="16" id="KW-1185">Reference proteome</keyword>
<proteinExistence type="inferred from homology"/>
<organism evidence="15 16">
    <name type="scientific">Thermosediminibacter litoriperuensis</name>
    <dbReference type="NCBI Taxonomy" id="291989"/>
    <lineage>
        <taxon>Bacteria</taxon>
        <taxon>Bacillati</taxon>
        <taxon>Bacillota</taxon>
        <taxon>Clostridia</taxon>
        <taxon>Thermosediminibacterales</taxon>
        <taxon>Thermosediminibacteraceae</taxon>
        <taxon>Thermosediminibacter</taxon>
    </lineage>
</organism>
<dbReference type="CDD" id="cd07325">
    <property type="entry name" value="M48_Ste24p_like"/>
    <property type="match status" value="1"/>
</dbReference>
<keyword evidence="5" id="KW-0479">Metal-binding</keyword>
<dbReference type="EMBL" id="VNHO01000019">
    <property type="protein sequence ID" value="TYP52403.1"/>
    <property type="molecule type" value="Genomic_DNA"/>
</dbReference>
<dbReference type="InterPro" id="IPR026870">
    <property type="entry name" value="Zinc_ribbon_dom"/>
</dbReference>
<evidence type="ECO:0000313" key="15">
    <source>
        <dbReference type="EMBL" id="TYP52403.1"/>
    </source>
</evidence>
<protein>
    <submittedName>
        <fullName evidence="15">Zn-dependent protease with chaperone function</fullName>
    </submittedName>
</protein>
<comment type="caution">
    <text evidence="15">The sequence shown here is derived from an EMBL/GenBank/DDBJ whole genome shotgun (WGS) entry which is preliminary data.</text>
</comment>
<keyword evidence="3 11" id="KW-0645">Protease</keyword>
<keyword evidence="7 11" id="KW-0862">Zinc</keyword>
<evidence type="ECO:0000256" key="5">
    <source>
        <dbReference type="ARBA" id="ARBA00022723"/>
    </source>
</evidence>
<dbReference type="PANTHER" id="PTHR43221">
    <property type="entry name" value="PROTEASE HTPX"/>
    <property type="match status" value="1"/>
</dbReference>
<evidence type="ECO:0000256" key="4">
    <source>
        <dbReference type="ARBA" id="ARBA00022692"/>
    </source>
</evidence>
<evidence type="ECO:0000256" key="10">
    <source>
        <dbReference type="ARBA" id="ARBA00023136"/>
    </source>
</evidence>
<dbReference type="Pfam" id="PF13240">
    <property type="entry name" value="Zn_Ribbon_1"/>
    <property type="match status" value="1"/>
</dbReference>
<feature type="domain" description="Peptidase M48" evidence="13">
    <location>
        <begin position="67"/>
        <end position="147"/>
    </location>
</feature>
<evidence type="ECO:0000259" key="14">
    <source>
        <dbReference type="Pfam" id="PF13240"/>
    </source>
</evidence>
<evidence type="ECO:0000256" key="8">
    <source>
        <dbReference type="ARBA" id="ARBA00022989"/>
    </source>
</evidence>
<dbReference type="GO" id="GO:0004222">
    <property type="term" value="F:metalloendopeptidase activity"/>
    <property type="evidence" value="ECO:0007669"/>
    <property type="project" value="InterPro"/>
</dbReference>
<dbReference type="Gene3D" id="3.30.2010.10">
    <property type="entry name" value="Metalloproteases ('zincins'), catalytic domain"/>
    <property type="match status" value="1"/>
</dbReference>
<comment type="subcellular location">
    <subcellularLocation>
        <location evidence="1">Cell membrane</location>
        <topology evidence="1">Multi-pass membrane protein</topology>
    </subcellularLocation>
</comment>
<dbReference type="InterPro" id="IPR050083">
    <property type="entry name" value="HtpX_protease"/>
</dbReference>
<evidence type="ECO:0000256" key="9">
    <source>
        <dbReference type="ARBA" id="ARBA00023049"/>
    </source>
</evidence>
<dbReference type="GO" id="GO:0006508">
    <property type="term" value="P:proteolysis"/>
    <property type="evidence" value="ECO:0007669"/>
    <property type="project" value="UniProtKB-KW"/>
</dbReference>
<feature type="domain" description="Peptidase M48" evidence="13">
    <location>
        <begin position="158"/>
        <end position="247"/>
    </location>
</feature>
<comment type="cofactor">
    <cofactor evidence="11">
        <name>Zn(2+)</name>
        <dbReference type="ChEBI" id="CHEBI:29105"/>
    </cofactor>
    <text evidence="11">Binds 1 zinc ion per subunit.</text>
</comment>
<feature type="transmembrane region" description="Helical" evidence="12">
    <location>
        <begin position="14"/>
        <end position="47"/>
    </location>
</feature>